<proteinExistence type="predicted"/>
<gene>
    <name evidence="3" type="ORF">CTheo_6186</name>
</gene>
<feature type="domain" description="DUF7330" evidence="2">
    <location>
        <begin position="72"/>
        <end position="259"/>
    </location>
</feature>
<protein>
    <recommendedName>
        <fullName evidence="2">DUF7330 domain-containing protein</fullName>
    </recommendedName>
</protein>
<comment type="caution">
    <text evidence="3">The sequence shown here is derived from an EMBL/GenBank/DDBJ whole genome shotgun (WGS) entry which is preliminary data.</text>
</comment>
<feature type="compositionally biased region" description="Basic and acidic residues" evidence="1">
    <location>
        <begin position="459"/>
        <end position="468"/>
    </location>
</feature>
<feature type="compositionally biased region" description="Basic and acidic residues" evidence="1">
    <location>
        <begin position="8"/>
        <end position="20"/>
    </location>
</feature>
<evidence type="ECO:0000313" key="4">
    <source>
        <dbReference type="Proteomes" id="UP000383932"/>
    </source>
</evidence>
<feature type="compositionally biased region" description="Basic residues" evidence="1">
    <location>
        <begin position="118"/>
        <end position="130"/>
    </location>
</feature>
<feature type="compositionally biased region" description="Pro residues" evidence="1">
    <location>
        <begin position="47"/>
        <end position="57"/>
    </location>
</feature>
<evidence type="ECO:0000313" key="3">
    <source>
        <dbReference type="EMBL" id="KAB5590385.1"/>
    </source>
</evidence>
<feature type="compositionally biased region" description="Basic and acidic residues" evidence="1">
    <location>
        <begin position="360"/>
        <end position="373"/>
    </location>
</feature>
<feature type="region of interest" description="Disordered" evidence="1">
    <location>
        <begin position="1"/>
        <end position="76"/>
    </location>
</feature>
<feature type="region of interest" description="Disordered" evidence="1">
    <location>
        <begin position="333"/>
        <end position="375"/>
    </location>
</feature>
<organism evidence="3 4">
    <name type="scientific">Ceratobasidium theobromae</name>
    <dbReference type="NCBI Taxonomy" id="1582974"/>
    <lineage>
        <taxon>Eukaryota</taxon>
        <taxon>Fungi</taxon>
        <taxon>Dikarya</taxon>
        <taxon>Basidiomycota</taxon>
        <taxon>Agaricomycotina</taxon>
        <taxon>Agaricomycetes</taxon>
        <taxon>Cantharellales</taxon>
        <taxon>Ceratobasidiaceae</taxon>
        <taxon>Ceratobasidium</taxon>
    </lineage>
</organism>
<sequence length="493" mass="52809">MIIDDTDSEPKKSPTLRSEDLETGALNPPPYTPSPVFAGTSDEKSLPTPPHSPPPSSGDPGLVPSNLPPPCNHLLQRRSNDSIKGVWQVDTAMSIPDALLVPPEEFDGVWNEMDQKARKERKKLEKKGKRRSDDTHQSPNVGIRPNLMLQSKNGSISAEVHVVPSDGVPRPTLVVVEGHNGSVVLEMKTYGPQPLRVFATSQNGSVRVRLPHTFEGAVIASTKNGSLKLSDAIKSKMTTFSAADTLRGYIGDWQTDGFGVATPAPSPNPNDDPPLPNFASDPFASWSGPLVHIASHNGTVHLSYSNETPAATEGGFSGFFRGFMNDLFGGGGEAGAGQATRGASGSGPRFPWGQGAPWGNDKHPWGNDKHPWGNDKFPWGNDKFPWGSGPPWAPTGQRQWSNPDCSYSGPFGRSGGSCVRGAGAFGRGCGPFNHGDRGWRPSTQQRDFGGGRVGSPRIRPGERPEEKAPIPGMNEGDLDPYGFPKDKKEPPPM</sequence>
<evidence type="ECO:0000256" key="1">
    <source>
        <dbReference type="SAM" id="MobiDB-lite"/>
    </source>
</evidence>
<accession>A0A5N5QF58</accession>
<reference evidence="3 4" key="1">
    <citation type="journal article" date="2019" name="Fungal Biol. Biotechnol.">
        <title>Draft genome sequence of fastidious pathogen Ceratobasidium theobromae, which causes vascular-streak dieback in Theobroma cacao.</title>
        <authorList>
            <person name="Ali S.S."/>
            <person name="Asman A."/>
            <person name="Shao J."/>
            <person name="Firmansyah A.P."/>
            <person name="Susilo A.W."/>
            <person name="Rosmana A."/>
            <person name="McMahon P."/>
            <person name="Junaid M."/>
            <person name="Guest D."/>
            <person name="Kheng T.Y."/>
            <person name="Meinhardt L.W."/>
            <person name="Bailey B.A."/>
        </authorList>
    </citation>
    <scope>NUCLEOTIDE SEQUENCE [LARGE SCALE GENOMIC DNA]</scope>
    <source>
        <strain evidence="3 4">CT2</strain>
    </source>
</reference>
<dbReference type="AlphaFoldDB" id="A0A5N5QF58"/>
<feature type="region of interest" description="Disordered" evidence="1">
    <location>
        <begin position="434"/>
        <end position="493"/>
    </location>
</feature>
<dbReference type="Proteomes" id="UP000383932">
    <property type="component" value="Unassembled WGS sequence"/>
</dbReference>
<dbReference type="OrthoDB" id="2593559at2759"/>
<name>A0A5N5QF58_9AGAM</name>
<evidence type="ECO:0000259" key="2">
    <source>
        <dbReference type="Pfam" id="PF24016"/>
    </source>
</evidence>
<dbReference type="InterPro" id="IPR055754">
    <property type="entry name" value="DUF7330"/>
</dbReference>
<dbReference type="EMBL" id="SSOP01000174">
    <property type="protein sequence ID" value="KAB5590385.1"/>
    <property type="molecule type" value="Genomic_DNA"/>
</dbReference>
<dbReference type="Pfam" id="PF24016">
    <property type="entry name" value="DUF7330"/>
    <property type="match status" value="1"/>
</dbReference>
<feature type="compositionally biased region" description="Basic and acidic residues" evidence="1">
    <location>
        <begin position="484"/>
        <end position="493"/>
    </location>
</feature>
<keyword evidence="4" id="KW-1185">Reference proteome</keyword>
<feature type="region of interest" description="Disordered" evidence="1">
    <location>
        <begin position="117"/>
        <end position="147"/>
    </location>
</feature>